<proteinExistence type="predicted"/>
<dbReference type="AlphaFoldDB" id="G0UYY5"/>
<evidence type="ECO:0000313" key="1">
    <source>
        <dbReference type="EMBL" id="CCC94603.1"/>
    </source>
</evidence>
<reference evidence="1" key="1">
    <citation type="journal article" date="2012" name="Proc. Natl. Acad. Sci. U.S.A.">
        <title>Antigenic diversity is generated by distinct evolutionary mechanisms in African trypanosome species.</title>
        <authorList>
            <person name="Jackson A.P."/>
            <person name="Berry A."/>
            <person name="Aslett M."/>
            <person name="Allison H.C."/>
            <person name="Burton P."/>
            <person name="Vavrova-Anderson J."/>
            <person name="Brown R."/>
            <person name="Browne H."/>
            <person name="Corton N."/>
            <person name="Hauser H."/>
            <person name="Gamble J."/>
            <person name="Gilderthorp R."/>
            <person name="Marcello L."/>
            <person name="McQuillan J."/>
            <person name="Otto T.D."/>
            <person name="Quail M.A."/>
            <person name="Sanders M.J."/>
            <person name="van Tonder A."/>
            <person name="Ginger M.L."/>
            <person name="Field M.C."/>
            <person name="Barry J.D."/>
            <person name="Hertz-Fowler C."/>
            <person name="Berriman M."/>
        </authorList>
    </citation>
    <scope>NUCLEOTIDE SEQUENCE</scope>
    <source>
        <strain evidence="1">IL3000</strain>
    </source>
</reference>
<dbReference type="GO" id="GO:0005739">
    <property type="term" value="C:mitochondrion"/>
    <property type="evidence" value="ECO:0007669"/>
    <property type="project" value="TreeGrafter"/>
</dbReference>
<dbReference type="VEuPathDB" id="TriTrypDB:TcIL3000_10_13880"/>
<dbReference type="PANTHER" id="PTHR13284:SF4">
    <property type="entry name" value="C2H2-TYPE DOMAIN-CONTAINING PROTEIN"/>
    <property type="match status" value="1"/>
</dbReference>
<dbReference type="GO" id="GO:0035368">
    <property type="term" value="F:selenocysteine insertion sequence binding"/>
    <property type="evidence" value="ECO:0007669"/>
    <property type="project" value="InterPro"/>
</dbReference>
<dbReference type="GO" id="GO:0003730">
    <property type="term" value="F:mRNA 3'-UTR binding"/>
    <property type="evidence" value="ECO:0007669"/>
    <property type="project" value="TreeGrafter"/>
</dbReference>
<name>G0UYY5_TRYCI</name>
<organism evidence="1">
    <name type="scientific">Trypanosoma congolense (strain IL3000)</name>
    <dbReference type="NCBI Taxonomy" id="1068625"/>
    <lineage>
        <taxon>Eukaryota</taxon>
        <taxon>Discoba</taxon>
        <taxon>Euglenozoa</taxon>
        <taxon>Kinetoplastea</taxon>
        <taxon>Metakinetoplastina</taxon>
        <taxon>Trypanosomatida</taxon>
        <taxon>Trypanosomatidae</taxon>
        <taxon>Trypanosoma</taxon>
        <taxon>Nannomonas</taxon>
    </lineage>
</organism>
<dbReference type="GO" id="GO:0043021">
    <property type="term" value="F:ribonucleoprotein complex binding"/>
    <property type="evidence" value="ECO:0007669"/>
    <property type="project" value="TreeGrafter"/>
</dbReference>
<gene>
    <name evidence="1" type="ORF">TCIL3000_10_13880</name>
</gene>
<protein>
    <submittedName>
        <fullName evidence="1">Uncharacterized protein TCIL3000_10_13880</fullName>
    </submittedName>
</protein>
<sequence length="549" mass="60359">MSSELGNEPHAALRRRGKRLVWDCCARRRKALPTAHVSDFLPKQSPAAELPADASPTVEVRKRQVTGLDKSHPCGATRRSHTAAALRVSRGKVAMRGGRGAFSNWSGSFHSGGSSGTFRTFTKLKRSIFELRRGVFDSLARAQQQKADEGANEVVADTAGAARSGGGSSVLPSSSAGGVVNPAATKLRRLQKDLNKLHVTYNEMYNAIQQKNYLAAVRYRAAFCRMRRRLKWDLLNWRDDALNTAVCNDEEPNLGGRSTQQEIIPEKAAHVCLPDEPKEVRDVSASFGTASCEKKVCINFYPSLAQLGVGRHPLAALIDQRSGRHPQRLSSDCVARLLKISQEPTLPSGETWLKEGKCARYVAPCCANIITDELDDLVFTVLQRQYALQSRMKKEKPLQFKGRKFYSTGLREVLRSLRAAATRVPAVLIASDIELDCPTTRHGGDATAKSHEHGGVSDAQDTFVLTHKSVQELGVVGTLEEIRHHCAVAGISLITCMSRRRLAYALYAKGCNISVVLLHSAEGVHEEVRALRHYGRQLCDLYQRVSTTA</sequence>
<dbReference type="GO" id="GO:1990904">
    <property type="term" value="C:ribonucleoprotein complex"/>
    <property type="evidence" value="ECO:0007669"/>
    <property type="project" value="TreeGrafter"/>
</dbReference>
<dbReference type="EMBL" id="HE575323">
    <property type="protein sequence ID" value="CCC94603.1"/>
    <property type="molecule type" value="Genomic_DNA"/>
</dbReference>
<dbReference type="PANTHER" id="PTHR13284">
    <property type="entry name" value="GH01354P"/>
    <property type="match status" value="1"/>
</dbReference>
<accession>G0UYY5</accession>
<dbReference type="InterPro" id="IPR040051">
    <property type="entry name" value="SECISBP2"/>
</dbReference>